<protein>
    <submittedName>
        <fullName evidence="2">Uncharacterized protein isoform X1</fullName>
    </submittedName>
</protein>
<dbReference type="GeneID" id="108073021"/>
<evidence type="ECO:0000313" key="2">
    <source>
        <dbReference type="RefSeq" id="XP_017019972.2"/>
    </source>
</evidence>
<name>A0A6P4HV00_DROKI</name>
<dbReference type="AlphaFoldDB" id="A0A6P4HV00"/>
<dbReference type="RefSeq" id="XP_017019972.2">
    <property type="nucleotide sequence ID" value="XM_017164483.3"/>
</dbReference>
<evidence type="ECO:0000313" key="1">
    <source>
        <dbReference type="Proteomes" id="UP001652661"/>
    </source>
</evidence>
<dbReference type="OrthoDB" id="7882957at2759"/>
<reference evidence="2" key="1">
    <citation type="submission" date="2025-08" db="UniProtKB">
        <authorList>
            <consortium name="RefSeq"/>
        </authorList>
    </citation>
    <scope>IDENTIFICATION</scope>
    <source>
        <strain evidence="2">14028-0561.14</strain>
        <tissue evidence="2">Whole fly</tissue>
    </source>
</reference>
<organism evidence="1 2">
    <name type="scientific">Drosophila kikkawai</name>
    <name type="common">Fruit fly</name>
    <dbReference type="NCBI Taxonomy" id="30033"/>
    <lineage>
        <taxon>Eukaryota</taxon>
        <taxon>Metazoa</taxon>
        <taxon>Ecdysozoa</taxon>
        <taxon>Arthropoda</taxon>
        <taxon>Hexapoda</taxon>
        <taxon>Insecta</taxon>
        <taxon>Pterygota</taxon>
        <taxon>Neoptera</taxon>
        <taxon>Endopterygota</taxon>
        <taxon>Diptera</taxon>
        <taxon>Brachycera</taxon>
        <taxon>Muscomorpha</taxon>
        <taxon>Ephydroidea</taxon>
        <taxon>Drosophilidae</taxon>
        <taxon>Drosophila</taxon>
        <taxon>Sophophora</taxon>
    </lineage>
</organism>
<gene>
    <name evidence="2" type="primary">LOC108073021</name>
</gene>
<dbReference type="Proteomes" id="UP001652661">
    <property type="component" value="Chromosome 3R"/>
</dbReference>
<accession>A0A6P4HV00</accession>
<dbReference type="OMA" id="KKYGPFE"/>
<proteinExistence type="predicted"/>
<keyword evidence="1" id="KW-1185">Reference proteome</keyword>
<sequence length="243" mass="27750">MFIAEMLQKGQMLVRELYIQHCSHQLSEFLKKKDIWRIMFLNDLGQPLILEPGKKYGPFEEHSGALLLSSVAFKDHVVPEKWSKVVVGSEADLCCLRLQNTFKSSKFANCTLKTLRPNKPTKIEHGETEITVTLIPVGKSKDALEMHLYYIENGHTRALIVDRLSGVLDFLPKGNLSFHRGLGQGIDVMYVDEGLLDGAPLNEDLYALAHLIRPKHIYGLRQKELPKWLLDLCQQKDLYKPIK</sequence>